<evidence type="ECO:0000313" key="2">
    <source>
        <dbReference type="Proteomes" id="UP000326687"/>
    </source>
</evidence>
<dbReference type="RefSeq" id="WP_150893913.1">
    <property type="nucleotide sequence ID" value="NZ_VXDD01000001.1"/>
</dbReference>
<proteinExistence type="predicted"/>
<sequence length="110" mass="12135">MPETIARINQSLALTSDDRNTLRFTNSEGCAQCDFTGNVGRRVVAEMLAVDDHILSALAKEDSLELYTAWANSYGSDKALGKTLREKAQELMANGLLCPIEFESKFGFIE</sequence>
<reference evidence="1 2" key="1">
    <citation type="submission" date="2019-09" db="EMBL/GenBank/DDBJ databases">
        <title>Vibrio Fortis S7-72.</title>
        <authorList>
            <person name="Das S.K."/>
        </authorList>
    </citation>
    <scope>NUCLEOTIDE SEQUENCE [LARGE SCALE GENOMIC DNA]</scope>
    <source>
        <strain evidence="1 2">S7-72</strain>
    </source>
</reference>
<comment type="caution">
    <text evidence="1">The sequence shown here is derived from an EMBL/GenBank/DDBJ whole genome shotgun (WGS) entry which is preliminary data.</text>
</comment>
<protein>
    <submittedName>
        <fullName evidence="1">Uncharacterized protein</fullName>
    </submittedName>
</protein>
<dbReference type="Proteomes" id="UP000326687">
    <property type="component" value="Unassembled WGS sequence"/>
</dbReference>
<gene>
    <name evidence="1" type="ORF">F2Z80_03985</name>
</gene>
<dbReference type="Gene3D" id="3.40.50.300">
    <property type="entry name" value="P-loop containing nucleotide triphosphate hydrolases"/>
    <property type="match status" value="1"/>
</dbReference>
<name>A0A5N3S925_9VIBR</name>
<dbReference type="EMBL" id="VXDD01000001">
    <property type="protein sequence ID" value="KAB0303169.1"/>
    <property type="molecule type" value="Genomic_DNA"/>
</dbReference>
<organism evidence="1 2">
    <name type="scientific">Vibrio fortis</name>
    <dbReference type="NCBI Taxonomy" id="212667"/>
    <lineage>
        <taxon>Bacteria</taxon>
        <taxon>Pseudomonadati</taxon>
        <taxon>Pseudomonadota</taxon>
        <taxon>Gammaproteobacteria</taxon>
        <taxon>Vibrionales</taxon>
        <taxon>Vibrionaceae</taxon>
        <taxon>Vibrio</taxon>
    </lineage>
</organism>
<evidence type="ECO:0000313" key="1">
    <source>
        <dbReference type="EMBL" id="KAB0303169.1"/>
    </source>
</evidence>
<dbReference type="InterPro" id="IPR027417">
    <property type="entry name" value="P-loop_NTPase"/>
</dbReference>
<accession>A0A5N3S925</accession>
<dbReference type="AlphaFoldDB" id="A0A5N3S925"/>